<gene>
    <name evidence="4" type="ORF">METZ01_LOCUS272297</name>
</gene>
<evidence type="ECO:0000256" key="1">
    <source>
        <dbReference type="ARBA" id="ARBA00022679"/>
    </source>
</evidence>
<name>A0A382K7E6_9ZZZZ</name>
<dbReference type="AlphaFoldDB" id="A0A382K7E6"/>
<dbReference type="EMBL" id="UINC01078400">
    <property type="protein sequence ID" value="SVC19443.1"/>
    <property type="molecule type" value="Genomic_DNA"/>
</dbReference>
<evidence type="ECO:0000313" key="4">
    <source>
        <dbReference type="EMBL" id="SVC19443.1"/>
    </source>
</evidence>
<feature type="non-terminal residue" evidence="4">
    <location>
        <position position="380"/>
    </location>
</feature>
<dbReference type="Pfam" id="PF00534">
    <property type="entry name" value="Glycos_transf_1"/>
    <property type="match status" value="1"/>
</dbReference>
<dbReference type="InterPro" id="IPR001296">
    <property type="entry name" value="Glyco_trans_1"/>
</dbReference>
<sequence>MRIAIDVRKLHDYGIGTYIRNLVTHLHRLDSTTEYILLSKPDDRTFASGLGENFRIVSQPAGSYSISEQIRIPVQLKREAIDLFHAPHYTLPALTPCRSIVTIHDCIHLRFPQYLPNRFAYGYARAALWTATHRSDRVLTVSEASKQDILSFFDIPADKITVIPNAIDDCFFVPPPDKNIERIRERYQLQPPFLLYVGNVHPHKNLERLLDAFYKVRSLGHDDLSLLIIGDDITRYAKLRRAVHRYQLHRCVRFLGFVPNETLRVLYHLARAFVFPSLYEGFGLPPLEAMASGTAVVTSNVSSLPEVTGGAAVLVDPQSQDAIADGICRVLEDNVFREELVAKGRARAKQFSWDRSIQHILKIYREKSLSNQRLSPPAGK</sequence>
<dbReference type="GO" id="GO:0009103">
    <property type="term" value="P:lipopolysaccharide biosynthetic process"/>
    <property type="evidence" value="ECO:0007669"/>
    <property type="project" value="TreeGrafter"/>
</dbReference>
<organism evidence="4">
    <name type="scientific">marine metagenome</name>
    <dbReference type="NCBI Taxonomy" id="408172"/>
    <lineage>
        <taxon>unclassified sequences</taxon>
        <taxon>metagenomes</taxon>
        <taxon>ecological metagenomes</taxon>
    </lineage>
</organism>
<reference evidence="4" key="1">
    <citation type="submission" date="2018-05" db="EMBL/GenBank/DDBJ databases">
        <authorList>
            <person name="Lanie J.A."/>
            <person name="Ng W.-L."/>
            <person name="Kazmierczak K.M."/>
            <person name="Andrzejewski T.M."/>
            <person name="Davidsen T.M."/>
            <person name="Wayne K.J."/>
            <person name="Tettelin H."/>
            <person name="Glass J.I."/>
            <person name="Rusch D."/>
            <person name="Podicherti R."/>
            <person name="Tsui H.-C.T."/>
            <person name="Winkler M.E."/>
        </authorList>
    </citation>
    <scope>NUCLEOTIDE SEQUENCE</scope>
</reference>
<proteinExistence type="predicted"/>
<dbReference type="Pfam" id="PF13439">
    <property type="entry name" value="Glyco_transf_4"/>
    <property type="match status" value="1"/>
</dbReference>
<dbReference type="PANTHER" id="PTHR46401">
    <property type="entry name" value="GLYCOSYLTRANSFERASE WBBK-RELATED"/>
    <property type="match status" value="1"/>
</dbReference>
<feature type="domain" description="Glycosyl transferase family 1" evidence="2">
    <location>
        <begin position="183"/>
        <end position="346"/>
    </location>
</feature>
<dbReference type="PANTHER" id="PTHR46401:SF2">
    <property type="entry name" value="GLYCOSYLTRANSFERASE WBBK-RELATED"/>
    <property type="match status" value="1"/>
</dbReference>
<dbReference type="Gene3D" id="3.40.50.2000">
    <property type="entry name" value="Glycogen Phosphorylase B"/>
    <property type="match status" value="2"/>
</dbReference>
<dbReference type="GO" id="GO:0016757">
    <property type="term" value="F:glycosyltransferase activity"/>
    <property type="evidence" value="ECO:0007669"/>
    <property type="project" value="InterPro"/>
</dbReference>
<protein>
    <recommendedName>
        <fullName evidence="5">Glycosyltransferase family 1 protein</fullName>
    </recommendedName>
</protein>
<evidence type="ECO:0000259" key="3">
    <source>
        <dbReference type="Pfam" id="PF13439"/>
    </source>
</evidence>
<evidence type="ECO:0008006" key="5">
    <source>
        <dbReference type="Google" id="ProtNLM"/>
    </source>
</evidence>
<dbReference type="InterPro" id="IPR028098">
    <property type="entry name" value="Glyco_trans_4-like_N"/>
</dbReference>
<dbReference type="CDD" id="cd03809">
    <property type="entry name" value="GT4_MtfB-like"/>
    <property type="match status" value="1"/>
</dbReference>
<evidence type="ECO:0000259" key="2">
    <source>
        <dbReference type="Pfam" id="PF00534"/>
    </source>
</evidence>
<feature type="domain" description="Glycosyltransferase subfamily 4-like N-terminal" evidence="3">
    <location>
        <begin position="14"/>
        <end position="168"/>
    </location>
</feature>
<accession>A0A382K7E6</accession>
<dbReference type="FunFam" id="3.40.50.2000:FF:000119">
    <property type="entry name" value="Glycosyl transferase group 1"/>
    <property type="match status" value="1"/>
</dbReference>
<dbReference type="SUPFAM" id="SSF53756">
    <property type="entry name" value="UDP-Glycosyltransferase/glycogen phosphorylase"/>
    <property type="match status" value="1"/>
</dbReference>
<keyword evidence="1" id="KW-0808">Transferase</keyword>